<reference evidence="2 3" key="1">
    <citation type="submission" date="2005-09" db="EMBL/GenBank/DDBJ databases">
        <authorList>
            <person name="Mural R.J."/>
            <person name="Li P.W."/>
            <person name="Adams M.D."/>
            <person name="Amanatides P.G."/>
            <person name="Baden-Tillson H."/>
            <person name="Barnstead M."/>
            <person name="Chin S.H."/>
            <person name="Dew I."/>
            <person name="Evans C.A."/>
            <person name="Ferriera S."/>
            <person name="Flanigan M."/>
            <person name="Fosler C."/>
            <person name="Glodek A."/>
            <person name="Gu Z."/>
            <person name="Holt R.A."/>
            <person name="Jennings D."/>
            <person name="Kraft C.L."/>
            <person name="Lu F."/>
            <person name="Nguyen T."/>
            <person name="Nusskern D.R."/>
            <person name="Pfannkoch C.M."/>
            <person name="Sitter C."/>
            <person name="Sutton G.G."/>
            <person name="Venter J.C."/>
            <person name="Wang Z."/>
            <person name="Woodage T."/>
            <person name="Zheng X.H."/>
            <person name="Zhong F."/>
        </authorList>
    </citation>
    <scope>NUCLEOTIDE SEQUENCE [LARGE SCALE GENOMIC DNA]</scope>
    <source>
        <strain>BN</strain>
        <strain evidence="3">Sprague-Dawley</strain>
    </source>
</reference>
<dbReference type="EMBL" id="CH473995">
    <property type="protein sequence ID" value="EDL78901.1"/>
    <property type="molecule type" value="Genomic_DNA"/>
</dbReference>
<evidence type="ECO:0000313" key="3">
    <source>
        <dbReference type="Proteomes" id="UP000234681"/>
    </source>
</evidence>
<evidence type="ECO:0000256" key="1">
    <source>
        <dbReference type="SAM" id="MobiDB-lite"/>
    </source>
</evidence>
<evidence type="ECO:0000313" key="2">
    <source>
        <dbReference type="EMBL" id="EDL78901.1"/>
    </source>
</evidence>
<sequence>MRNHLAPVSHSQFHKGIEKQTNRWRGSSSGERQPCFDEFYIPTSNRGKKEQDLIAVWRGHFLCPLWSQNLTHKDTQGPSKLQENKPPLFPEDNQLSNISCPWSLWQPE</sequence>
<feature type="region of interest" description="Disordered" evidence="1">
    <location>
        <begin position="73"/>
        <end position="94"/>
    </location>
</feature>
<gene>
    <name evidence="2" type="ORF">rCG_62951</name>
</gene>
<proteinExistence type="predicted"/>
<name>A6JPM1_RAT</name>
<accession>A6JPM1</accession>
<dbReference type="Proteomes" id="UP000234681">
    <property type="component" value="Chromosome 16"/>
</dbReference>
<protein>
    <submittedName>
        <fullName evidence="2">RCG62951</fullName>
    </submittedName>
</protein>
<feature type="region of interest" description="Disordered" evidence="1">
    <location>
        <begin position="1"/>
        <end position="34"/>
    </location>
</feature>
<organism evidence="2 3">
    <name type="scientific">Rattus norvegicus</name>
    <name type="common">Rat</name>
    <dbReference type="NCBI Taxonomy" id="10116"/>
    <lineage>
        <taxon>Eukaryota</taxon>
        <taxon>Metazoa</taxon>
        <taxon>Chordata</taxon>
        <taxon>Craniata</taxon>
        <taxon>Vertebrata</taxon>
        <taxon>Euteleostomi</taxon>
        <taxon>Mammalia</taxon>
        <taxon>Eutheria</taxon>
        <taxon>Euarchontoglires</taxon>
        <taxon>Glires</taxon>
        <taxon>Rodentia</taxon>
        <taxon>Myomorpha</taxon>
        <taxon>Muroidea</taxon>
        <taxon>Muridae</taxon>
        <taxon>Murinae</taxon>
        <taxon>Rattus</taxon>
    </lineage>
</organism>
<dbReference type="AlphaFoldDB" id="A6JPM1"/>